<evidence type="ECO:0000313" key="2">
    <source>
        <dbReference type="Proteomes" id="UP000265509"/>
    </source>
</evidence>
<dbReference type="Proteomes" id="UP000265509">
    <property type="component" value="Unassembled WGS sequence"/>
</dbReference>
<name>A0A3L7E397_9GAMM</name>
<sequence length="450" mass="50912">MKAAFADFMGELQAARDTIDNPRYFPPEPSDRNLAEGYRYLSGFMHHAIERCFHDDPDFPAFRNTLSIFNKSTIDNADAIYFYAGIDGRKRYRVKGRPGNHSHWRGGQRSGEGPFAPQYLIFEVTSGPISGDTGKLSELVPGQRLGFGTLDSSTIKIESDGSFELILAPDRPEGYEGNFICTRKPPSKRNPDGGERFADIVSGRQLFYDWDQEEAIHLEIECLDTAGYHPEPLSAAQVAANLRKMGGIIRGQMRFWLEFYDVVLNCNQTHEDDGRPYFMPVNAYNTPNAASGDTGGGMSTNIYAGGIYDLGEDEALFIEAEFSGEPVYTSMHLGNLWGESPDYANHQSSLNLAQMHIGADGKQRWVVAHRDPGVQNWVDTTGLPRGYLSHRWAYPELPPKDQWPKIQCRVIAFDEIESAFPEDQPKVTPAQRREEIRKRQRHVQRRYRVF</sequence>
<protein>
    <recommendedName>
        <fullName evidence="3">DUF1214 domain-containing protein</fullName>
    </recommendedName>
</protein>
<accession>A0A3L7E397</accession>
<dbReference type="AlphaFoldDB" id="A0A3L7E397"/>
<keyword evidence="2" id="KW-1185">Reference proteome</keyword>
<comment type="caution">
    <text evidence="1">The sequence shown here is derived from an EMBL/GenBank/DDBJ whole genome shotgun (WGS) entry which is preliminary data.</text>
</comment>
<evidence type="ECO:0008006" key="3">
    <source>
        <dbReference type="Google" id="ProtNLM"/>
    </source>
</evidence>
<proteinExistence type="predicted"/>
<organism evidence="1 2">
    <name type="scientific">Seongchinamella sediminis</name>
    <dbReference type="NCBI Taxonomy" id="2283635"/>
    <lineage>
        <taxon>Bacteria</taxon>
        <taxon>Pseudomonadati</taxon>
        <taxon>Pseudomonadota</taxon>
        <taxon>Gammaproteobacteria</taxon>
        <taxon>Cellvibrionales</taxon>
        <taxon>Halieaceae</taxon>
        <taxon>Seongchinamella</taxon>
    </lineage>
</organism>
<dbReference type="EMBL" id="QRAN01000004">
    <property type="protein sequence ID" value="RLQ22913.1"/>
    <property type="molecule type" value="Genomic_DNA"/>
</dbReference>
<gene>
    <name evidence="1" type="ORF">DWB85_05585</name>
</gene>
<reference evidence="1 2" key="1">
    <citation type="submission" date="2018-07" db="EMBL/GenBank/DDBJ databases">
        <title>Halioglobus sp. genome submission.</title>
        <authorList>
            <person name="Ye M.-Q."/>
            <person name="Du Z.-J."/>
        </authorList>
    </citation>
    <scope>NUCLEOTIDE SEQUENCE [LARGE SCALE GENOMIC DNA]</scope>
    <source>
        <strain evidence="1 2">U0301</strain>
    </source>
</reference>
<evidence type="ECO:0000313" key="1">
    <source>
        <dbReference type="EMBL" id="RLQ22913.1"/>
    </source>
</evidence>